<dbReference type="InterPro" id="IPR036412">
    <property type="entry name" value="HAD-like_sf"/>
</dbReference>
<dbReference type="GO" id="GO:0005829">
    <property type="term" value="C:cytosol"/>
    <property type="evidence" value="ECO:0007669"/>
    <property type="project" value="TreeGrafter"/>
</dbReference>
<evidence type="ECO:0000256" key="4">
    <source>
        <dbReference type="ARBA" id="ARBA00022842"/>
    </source>
</evidence>
<comment type="caution">
    <text evidence="5">The sequence shown here is derived from an EMBL/GenBank/DDBJ whole genome shotgun (WGS) entry which is preliminary data.</text>
</comment>
<dbReference type="Pfam" id="PF08282">
    <property type="entry name" value="Hydrolase_3"/>
    <property type="match status" value="1"/>
</dbReference>
<dbReference type="NCBIfam" id="TIGR00099">
    <property type="entry name" value="Cof-subfamily"/>
    <property type="match status" value="1"/>
</dbReference>
<dbReference type="InterPro" id="IPR023214">
    <property type="entry name" value="HAD_sf"/>
</dbReference>
<evidence type="ECO:0000313" key="6">
    <source>
        <dbReference type="Proteomes" id="UP000050556"/>
    </source>
</evidence>
<evidence type="ECO:0000256" key="1">
    <source>
        <dbReference type="ARBA" id="ARBA00001946"/>
    </source>
</evidence>
<keyword evidence="4" id="KW-0460">Magnesium</keyword>
<reference evidence="5 6" key="1">
    <citation type="journal article" date="2015" name="Front. Microbiol.">
        <title>Genetic determinants of heat resistance in Escherichia coli.</title>
        <authorList>
            <person name="Mercer R.G."/>
            <person name="Zheng J."/>
            <person name="Garcia-Hernandez R."/>
            <person name="Ruan L."/>
            <person name="Ganzle M.G."/>
            <person name="McMullen L.M."/>
        </authorList>
    </citation>
    <scope>NUCLEOTIDE SEQUENCE [LARGE SCALE GENOMIC DNA]</scope>
    <source>
        <strain evidence="5 6">AW1.3</strain>
    </source>
</reference>
<keyword evidence="3" id="KW-0378">Hydrolase</keyword>
<dbReference type="FunFam" id="3.30.1240.10:FF:000003">
    <property type="entry name" value="HAD family hydrolase"/>
    <property type="match status" value="1"/>
</dbReference>
<dbReference type="SUPFAM" id="SSF56784">
    <property type="entry name" value="HAD-like"/>
    <property type="match status" value="1"/>
</dbReference>
<dbReference type="SFLD" id="SFLDG01140">
    <property type="entry name" value="C2.B:_Phosphomannomutase_and_P"/>
    <property type="match status" value="1"/>
</dbReference>
<dbReference type="GO" id="GO:0016791">
    <property type="term" value="F:phosphatase activity"/>
    <property type="evidence" value="ECO:0007669"/>
    <property type="project" value="UniProtKB-ARBA"/>
</dbReference>
<dbReference type="PANTHER" id="PTHR10000:SF53">
    <property type="entry name" value="5-AMINO-6-(5-PHOSPHO-D-RIBITYLAMINO)URACIL PHOSPHATASE YBJI-RELATED"/>
    <property type="match status" value="1"/>
</dbReference>
<proteinExistence type="predicted"/>
<dbReference type="GO" id="GO:0000287">
    <property type="term" value="F:magnesium ion binding"/>
    <property type="evidence" value="ECO:0007669"/>
    <property type="project" value="UniProtKB-ARBA"/>
</dbReference>
<dbReference type="Gene3D" id="3.40.50.1000">
    <property type="entry name" value="HAD superfamily/HAD-like"/>
    <property type="match status" value="1"/>
</dbReference>
<evidence type="ECO:0000256" key="2">
    <source>
        <dbReference type="ARBA" id="ARBA00022723"/>
    </source>
</evidence>
<keyword evidence="2" id="KW-0479">Metal-binding</keyword>
<gene>
    <name evidence="5" type="ORF">ACU57_05905</name>
</gene>
<dbReference type="PANTHER" id="PTHR10000">
    <property type="entry name" value="PHOSPHOSERINE PHOSPHATASE"/>
    <property type="match status" value="1"/>
</dbReference>
<evidence type="ECO:0000256" key="3">
    <source>
        <dbReference type="ARBA" id="ARBA00022801"/>
    </source>
</evidence>
<comment type="cofactor">
    <cofactor evidence="1">
        <name>Mg(2+)</name>
        <dbReference type="ChEBI" id="CHEBI:18420"/>
    </cofactor>
</comment>
<evidence type="ECO:0000313" key="5">
    <source>
        <dbReference type="EMBL" id="KPO15986.1"/>
    </source>
</evidence>
<dbReference type="PROSITE" id="PS01229">
    <property type="entry name" value="COF_2"/>
    <property type="match status" value="1"/>
</dbReference>
<sequence length="302" mass="34064">MSVKVIVTDMDGTFLNDAKTYNQPRFMAQYQELKKRGIKFVVASGNQYYQLISFFPELKDEISFVAENGALVYEHGKQLFHGELTRHESRIVIGELLKDKQLNFVACGLQSAYVSENAPEAFVALMAKHYHRLKPVKDYQEIDDVLFKFSLNLPDEQIPLVIDKLHVALDGIMKPVTSGFGFIDLIIPGLHKANGISRLLKRWDLSPQNVVAIGDSGNDAEMLKMARYSFAMGNAAENIKQIARYATDDNNHEGALNVIQAVLDNTSPFNSRPLYRSRALRFSLLFTSCTSHQIIKLALTYL</sequence>
<dbReference type="EMBL" id="LDYI01000046">
    <property type="protein sequence ID" value="KPO15986.1"/>
    <property type="molecule type" value="Genomic_DNA"/>
</dbReference>
<protein>
    <submittedName>
        <fullName evidence="5">Sugar phosphatase</fullName>
    </submittedName>
</protein>
<accession>A0A0P7PLG9</accession>
<organism evidence="5 6">
    <name type="scientific">Escherichia coli</name>
    <dbReference type="NCBI Taxonomy" id="562"/>
    <lineage>
        <taxon>Bacteria</taxon>
        <taxon>Pseudomonadati</taxon>
        <taxon>Pseudomonadota</taxon>
        <taxon>Gammaproteobacteria</taxon>
        <taxon>Enterobacterales</taxon>
        <taxon>Enterobacteriaceae</taxon>
        <taxon>Escherichia</taxon>
    </lineage>
</organism>
<dbReference type="CDD" id="cd07518">
    <property type="entry name" value="HAD_YbiV-Like"/>
    <property type="match status" value="1"/>
</dbReference>
<dbReference type="Gene3D" id="3.30.1240.10">
    <property type="match status" value="1"/>
</dbReference>
<dbReference type="Proteomes" id="UP000050556">
    <property type="component" value="Unassembled WGS sequence"/>
</dbReference>
<dbReference type="InterPro" id="IPR000150">
    <property type="entry name" value="Cof"/>
</dbReference>
<dbReference type="AlphaFoldDB" id="A0A0P7PLG9"/>
<dbReference type="SFLD" id="SFLDG01144">
    <property type="entry name" value="C2.B.4:_PGP_Like"/>
    <property type="match status" value="1"/>
</dbReference>
<dbReference type="InterPro" id="IPR006379">
    <property type="entry name" value="HAD-SF_hydro_IIB"/>
</dbReference>
<dbReference type="NCBIfam" id="TIGR01484">
    <property type="entry name" value="HAD-SF-IIB"/>
    <property type="match status" value="1"/>
</dbReference>
<dbReference type="SFLD" id="SFLDS00003">
    <property type="entry name" value="Haloacid_Dehalogenase"/>
    <property type="match status" value="1"/>
</dbReference>
<name>A0A0P7PLG9_ECOLX</name>
<dbReference type="PATRIC" id="fig|562.7813.peg.3994"/>